<name>A0A1A6DWS5_9BURK</name>
<reference evidence="3 4" key="1">
    <citation type="submission" date="2016-06" db="EMBL/GenBank/DDBJ databases">
        <title>Genome sequence of Tepidimonas fonticaldi PL17.</title>
        <authorList>
            <person name="Pinnaka A.K."/>
        </authorList>
    </citation>
    <scope>NUCLEOTIDE SEQUENCE [LARGE SCALE GENOMIC DNA]</scope>
    <source>
        <strain evidence="3 4">PL17</strain>
    </source>
</reference>
<evidence type="ECO:0000313" key="3">
    <source>
        <dbReference type="EMBL" id="OBS31131.1"/>
    </source>
</evidence>
<protein>
    <submittedName>
        <fullName evidence="3">C4-dicarboxylate ABC transporter substrate-binding protein</fullName>
    </submittedName>
</protein>
<dbReference type="GO" id="GO:0055085">
    <property type="term" value="P:transmembrane transport"/>
    <property type="evidence" value="ECO:0007669"/>
    <property type="project" value="InterPro"/>
</dbReference>
<comment type="caution">
    <text evidence="3">The sequence shown here is derived from an EMBL/GenBank/DDBJ whole genome shotgun (WGS) entry which is preliminary data.</text>
</comment>
<dbReference type="EMBL" id="LZDH01000045">
    <property type="protein sequence ID" value="OBS31131.1"/>
    <property type="molecule type" value="Genomic_DNA"/>
</dbReference>
<dbReference type="STRING" id="1101373.A9O67_02785"/>
<dbReference type="AlphaFoldDB" id="A0A1A6DWS5"/>
<organism evidence="3 4">
    <name type="scientific">Tepidimonas fonticaldi</name>
    <dbReference type="NCBI Taxonomy" id="1101373"/>
    <lineage>
        <taxon>Bacteria</taxon>
        <taxon>Pseudomonadati</taxon>
        <taxon>Pseudomonadota</taxon>
        <taxon>Betaproteobacteria</taxon>
        <taxon>Burkholderiales</taxon>
        <taxon>Tepidimonas</taxon>
    </lineage>
</organism>
<dbReference type="SUPFAM" id="SSF53850">
    <property type="entry name" value="Periplasmic binding protein-like II"/>
    <property type="match status" value="1"/>
</dbReference>
<accession>A0A1A6DWS5</accession>
<dbReference type="Pfam" id="PF03480">
    <property type="entry name" value="DctP"/>
    <property type="match status" value="1"/>
</dbReference>
<dbReference type="Proteomes" id="UP000091969">
    <property type="component" value="Unassembled WGS sequence"/>
</dbReference>
<proteinExistence type="predicted"/>
<feature type="chain" id="PRO_5008343814" evidence="2">
    <location>
        <begin position="20"/>
        <end position="325"/>
    </location>
</feature>
<dbReference type="SMR" id="A0A1A6DWS5"/>
<gene>
    <name evidence="3" type="ORF">A9O67_02785</name>
</gene>
<dbReference type="PANTHER" id="PTHR33376:SF4">
    <property type="entry name" value="SIALIC ACID-BINDING PERIPLASMIC PROTEIN SIAP"/>
    <property type="match status" value="1"/>
</dbReference>
<dbReference type="PANTHER" id="PTHR33376">
    <property type="match status" value="1"/>
</dbReference>
<keyword evidence="1 2" id="KW-0732">Signal</keyword>
<feature type="signal peptide" evidence="2">
    <location>
        <begin position="1"/>
        <end position="19"/>
    </location>
</feature>
<evidence type="ECO:0000313" key="4">
    <source>
        <dbReference type="Proteomes" id="UP000091969"/>
    </source>
</evidence>
<dbReference type="Gene3D" id="3.40.190.170">
    <property type="entry name" value="Bacterial extracellular solute-binding protein, family 7"/>
    <property type="match status" value="1"/>
</dbReference>
<dbReference type="InterPro" id="IPR018389">
    <property type="entry name" value="DctP_fam"/>
</dbReference>
<dbReference type="OrthoDB" id="9783941at2"/>
<evidence type="ECO:0000256" key="1">
    <source>
        <dbReference type="ARBA" id="ARBA00022729"/>
    </source>
</evidence>
<dbReference type="NCBIfam" id="NF037995">
    <property type="entry name" value="TRAP_S1"/>
    <property type="match status" value="1"/>
</dbReference>
<dbReference type="CDD" id="cd13602">
    <property type="entry name" value="PBP2_TRAP_BpDctp6_7"/>
    <property type="match status" value="1"/>
</dbReference>
<evidence type="ECO:0000256" key="2">
    <source>
        <dbReference type="SAM" id="SignalP"/>
    </source>
</evidence>
<dbReference type="InterPro" id="IPR038404">
    <property type="entry name" value="TRAP_DctP_sf"/>
</dbReference>
<dbReference type="RefSeq" id="WP_068607935.1">
    <property type="nucleotide sequence ID" value="NZ_LZDH01000045.1"/>
</dbReference>
<sequence>MRVTLATFAAAATLTLAHATAAAQSVKWDMPIAYPAGNFHTANILMFAKDVERATGGKLSITVHENGSLFKAPEIKRAVQSGQAQIGEVLISNFSNENPLFGIDSIPFLATSYGDARKLWQASRPAVEAALDKQGLKVLYAVPWPPQGIFSAKPIESAADLRGAKWRAYNPNTSRIAQLVGAQPVTIQAAELTQALATGAVNAFMTSGATGYDSKVWEQVKYYYDVAAWLPKNVVFVSKRAFDALDKPTQQALLKTAADAEARGWRESEEKTAWYLEQLRKNGMTVSKGSPQLQADLRKIGETMIEEWTRQAGAEGAAVLAIYRK</sequence>
<keyword evidence="4" id="KW-1185">Reference proteome</keyword>